<reference evidence="1" key="1">
    <citation type="submission" date="2015-06" db="UniProtKB">
        <authorList>
            <consortium name="EnsemblPlants"/>
        </authorList>
    </citation>
    <scope>IDENTIFICATION</scope>
</reference>
<evidence type="ECO:0000313" key="1">
    <source>
        <dbReference type="EnsemblPlants" id="EMT11526"/>
    </source>
</evidence>
<sequence length="134" mass="14758">MSLLENPERRPALHWSYHARCALLLGYDGPRSRGIAVTTSFEVVEDAAMRLLDRGRQLLLLDRLAVMMWRQRRPVNVGVSAGAGGNTGSSLTRRRCWSGHGLVYHVASDVEAAVARRVHGFVLHVASDVEVTVA</sequence>
<organism evidence="1">
    <name type="scientific">Aegilops tauschii</name>
    <name type="common">Tausch's goatgrass</name>
    <name type="synonym">Aegilops squarrosa</name>
    <dbReference type="NCBI Taxonomy" id="37682"/>
    <lineage>
        <taxon>Eukaryota</taxon>
        <taxon>Viridiplantae</taxon>
        <taxon>Streptophyta</taxon>
        <taxon>Embryophyta</taxon>
        <taxon>Tracheophyta</taxon>
        <taxon>Spermatophyta</taxon>
        <taxon>Magnoliopsida</taxon>
        <taxon>Liliopsida</taxon>
        <taxon>Poales</taxon>
        <taxon>Poaceae</taxon>
        <taxon>BOP clade</taxon>
        <taxon>Pooideae</taxon>
        <taxon>Triticodae</taxon>
        <taxon>Triticeae</taxon>
        <taxon>Triticinae</taxon>
        <taxon>Aegilops</taxon>
    </lineage>
</organism>
<dbReference type="AlphaFoldDB" id="M8BC01"/>
<name>M8BC01_AEGTA</name>
<protein>
    <submittedName>
        <fullName evidence="1">Uncharacterized protein</fullName>
    </submittedName>
</protein>
<accession>M8BC01</accession>
<dbReference type="EnsemblPlants" id="EMT11526">
    <property type="protein sequence ID" value="EMT11526"/>
    <property type="gene ID" value="F775_33172"/>
</dbReference>
<proteinExistence type="predicted"/>